<dbReference type="InterPro" id="IPR005467">
    <property type="entry name" value="His_kinase_dom"/>
</dbReference>
<proteinExistence type="predicted"/>
<organism evidence="11 12">
    <name type="scientific">Rossellomorea oryzaecorticis</name>
    <dbReference type="NCBI Taxonomy" id="1396505"/>
    <lineage>
        <taxon>Bacteria</taxon>
        <taxon>Bacillati</taxon>
        <taxon>Bacillota</taxon>
        <taxon>Bacilli</taxon>
        <taxon>Bacillales</taxon>
        <taxon>Bacillaceae</taxon>
        <taxon>Rossellomorea</taxon>
    </lineage>
</organism>
<keyword evidence="3" id="KW-0597">Phosphoprotein</keyword>
<gene>
    <name evidence="11" type="ORF">AAEO50_05375</name>
</gene>
<evidence type="ECO:0000256" key="7">
    <source>
        <dbReference type="ARBA" id="ARBA00022840"/>
    </source>
</evidence>
<reference evidence="11 12" key="1">
    <citation type="submission" date="2024-04" db="EMBL/GenBank/DDBJ databases">
        <title>Bacillus oryzaecorticis sp. nov., a moderately halophilic bacterium isolated from rice husks.</title>
        <authorList>
            <person name="Zhu H.-S."/>
        </authorList>
    </citation>
    <scope>NUCLEOTIDE SEQUENCE [LARGE SCALE GENOMIC DNA]</scope>
    <source>
        <strain evidence="11 12">ZC255</strain>
    </source>
</reference>
<evidence type="ECO:0000256" key="1">
    <source>
        <dbReference type="ARBA" id="ARBA00000085"/>
    </source>
</evidence>
<evidence type="ECO:0000259" key="10">
    <source>
        <dbReference type="PROSITE" id="PS50109"/>
    </source>
</evidence>
<sequence>MIESVHHLVLHVVFILFTILLFQMFTREAENGTIEFNLKFLFTNIVIVVFTMTFPVVYSSGYVYDFKVIPIIIAFIYGGRRVGFATFFVLLLTGWFTNHVFISLAVNYTIYCLLLIPLSKWFRRSKWKNKILIVSIFYFFVPATRAIFLLMKNETNQLPLMVSSTMAIWITLVLIIYLIEIRMEQARIKKELIKAEKFNVVSQLAASVAHEIRNPMTTVRGFMQLLQGDRLSQEQNTFINISIKELDRAQEVINQYLSLAKPQTEELEEFSLTSAFNESVEVMSTYAAMNSIEIKKDIEDGLVLKGLKLELQQVFINILKNAIEAIKENGEITAAATENKDGKIMVTIKDNGAGMPQEQLKSLGSPYYSTKEKGTGLGLTVCYQIVKRMKGEIVVESQLGNGTMFTILLPKHT</sequence>
<dbReference type="EC" id="2.7.13.3" evidence="2"/>
<evidence type="ECO:0000313" key="12">
    <source>
        <dbReference type="Proteomes" id="UP001389717"/>
    </source>
</evidence>
<evidence type="ECO:0000256" key="2">
    <source>
        <dbReference type="ARBA" id="ARBA00012438"/>
    </source>
</evidence>
<dbReference type="RefSeq" id="WP_341981263.1">
    <property type="nucleotide sequence ID" value="NZ_JBBYAF010000007.1"/>
</dbReference>
<dbReference type="PANTHER" id="PTHR43065:SF46">
    <property type="entry name" value="C4-DICARBOXYLATE TRANSPORT SENSOR PROTEIN DCTB"/>
    <property type="match status" value="1"/>
</dbReference>
<dbReference type="InterPro" id="IPR003661">
    <property type="entry name" value="HisK_dim/P_dom"/>
</dbReference>
<dbReference type="EMBL" id="JBBYAF010000007">
    <property type="protein sequence ID" value="MEL3971707.1"/>
    <property type="molecule type" value="Genomic_DNA"/>
</dbReference>
<dbReference type="SUPFAM" id="SSF55874">
    <property type="entry name" value="ATPase domain of HSP90 chaperone/DNA topoisomerase II/histidine kinase"/>
    <property type="match status" value="1"/>
</dbReference>
<evidence type="ECO:0000256" key="5">
    <source>
        <dbReference type="ARBA" id="ARBA00022741"/>
    </source>
</evidence>
<dbReference type="InterPro" id="IPR036890">
    <property type="entry name" value="HATPase_C_sf"/>
</dbReference>
<feature type="domain" description="Histidine kinase" evidence="10">
    <location>
        <begin position="207"/>
        <end position="413"/>
    </location>
</feature>
<evidence type="ECO:0000256" key="4">
    <source>
        <dbReference type="ARBA" id="ARBA00022679"/>
    </source>
</evidence>
<evidence type="ECO:0000256" key="6">
    <source>
        <dbReference type="ARBA" id="ARBA00022777"/>
    </source>
</evidence>
<dbReference type="Gene3D" id="3.30.565.10">
    <property type="entry name" value="Histidine kinase-like ATPase, C-terminal domain"/>
    <property type="match status" value="1"/>
</dbReference>
<dbReference type="Pfam" id="PF02518">
    <property type="entry name" value="HATPase_c"/>
    <property type="match status" value="1"/>
</dbReference>
<keyword evidence="5" id="KW-0547">Nucleotide-binding</keyword>
<feature type="transmembrane region" description="Helical" evidence="9">
    <location>
        <begin position="100"/>
        <end position="119"/>
    </location>
</feature>
<keyword evidence="7 11" id="KW-0067">ATP-binding</keyword>
<dbReference type="InterPro" id="IPR004358">
    <property type="entry name" value="Sig_transdc_His_kin-like_C"/>
</dbReference>
<evidence type="ECO:0000313" key="11">
    <source>
        <dbReference type="EMBL" id="MEL3971707.1"/>
    </source>
</evidence>
<feature type="transmembrane region" description="Helical" evidence="9">
    <location>
        <begin position="71"/>
        <end position="94"/>
    </location>
</feature>
<dbReference type="SUPFAM" id="SSF47384">
    <property type="entry name" value="Homodimeric domain of signal transducing histidine kinase"/>
    <property type="match status" value="1"/>
</dbReference>
<evidence type="ECO:0000256" key="8">
    <source>
        <dbReference type="ARBA" id="ARBA00023012"/>
    </source>
</evidence>
<dbReference type="Gene3D" id="1.10.287.130">
    <property type="match status" value="1"/>
</dbReference>
<dbReference type="CDD" id="cd00082">
    <property type="entry name" value="HisKA"/>
    <property type="match status" value="1"/>
</dbReference>
<evidence type="ECO:0000256" key="9">
    <source>
        <dbReference type="SAM" id="Phobius"/>
    </source>
</evidence>
<dbReference type="SMART" id="SM00387">
    <property type="entry name" value="HATPase_c"/>
    <property type="match status" value="1"/>
</dbReference>
<feature type="transmembrane region" description="Helical" evidence="9">
    <location>
        <begin position="131"/>
        <end position="151"/>
    </location>
</feature>
<feature type="transmembrane region" description="Helical" evidence="9">
    <location>
        <begin position="7"/>
        <end position="25"/>
    </location>
</feature>
<keyword evidence="4" id="KW-0808">Transferase</keyword>
<keyword evidence="9" id="KW-1133">Transmembrane helix</keyword>
<keyword evidence="8" id="KW-0902">Two-component regulatory system</keyword>
<name>A0ABU9K8A0_9BACI</name>
<keyword evidence="9" id="KW-0812">Transmembrane</keyword>
<dbReference type="Proteomes" id="UP001389717">
    <property type="component" value="Unassembled WGS sequence"/>
</dbReference>
<dbReference type="InterPro" id="IPR003594">
    <property type="entry name" value="HATPase_dom"/>
</dbReference>
<dbReference type="GO" id="GO:0005524">
    <property type="term" value="F:ATP binding"/>
    <property type="evidence" value="ECO:0007669"/>
    <property type="project" value="UniProtKB-KW"/>
</dbReference>
<dbReference type="PROSITE" id="PS50109">
    <property type="entry name" value="HIS_KIN"/>
    <property type="match status" value="1"/>
</dbReference>
<comment type="caution">
    <text evidence="11">The sequence shown here is derived from an EMBL/GenBank/DDBJ whole genome shotgun (WGS) entry which is preliminary data.</text>
</comment>
<dbReference type="PANTHER" id="PTHR43065">
    <property type="entry name" value="SENSOR HISTIDINE KINASE"/>
    <property type="match status" value="1"/>
</dbReference>
<feature type="transmembrane region" description="Helical" evidence="9">
    <location>
        <begin position="157"/>
        <end position="179"/>
    </location>
</feature>
<accession>A0ABU9K8A0</accession>
<comment type="catalytic activity">
    <reaction evidence="1">
        <text>ATP + protein L-histidine = ADP + protein N-phospho-L-histidine.</text>
        <dbReference type="EC" id="2.7.13.3"/>
    </reaction>
</comment>
<feature type="transmembrane region" description="Helical" evidence="9">
    <location>
        <begin position="45"/>
        <end position="64"/>
    </location>
</feature>
<dbReference type="SMART" id="SM00388">
    <property type="entry name" value="HisKA"/>
    <property type="match status" value="1"/>
</dbReference>
<evidence type="ECO:0000256" key="3">
    <source>
        <dbReference type="ARBA" id="ARBA00022553"/>
    </source>
</evidence>
<keyword evidence="12" id="KW-1185">Reference proteome</keyword>
<dbReference type="InterPro" id="IPR036097">
    <property type="entry name" value="HisK_dim/P_sf"/>
</dbReference>
<keyword evidence="9" id="KW-0472">Membrane</keyword>
<dbReference type="PRINTS" id="PR00344">
    <property type="entry name" value="BCTRLSENSOR"/>
</dbReference>
<protein>
    <recommendedName>
        <fullName evidence="2">histidine kinase</fullName>
        <ecNumber evidence="2">2.7.13.3</ecNumber>
    </recommendedName>
</protein>
<dbReference type="Pfam" id="PF00512">
    <property type="entry name" value="HisKA"/>
    <property type="match status" value="1"/>
</dbReference>
<keyword evidence="6" id="KW-0418">Kinase</keyword>